<evidence type="ECO:0000313" key="2">
    <source>
        <dbReference type="Proteomes" id="UP000828390"/>
    </source>
</evidence>
<keyword evidence="2" id="KW-1185">Reference proteome</keyword>
<accession>A0A9D4EC63</accession>
<proteinExistence type="predicted"/>
<evidence type="ECO:0000313" key="1">
    <source>
        <dbReference type="EMBL" id="KAH3776993.1"/>
    </source>
</evidence>
<sequence>MYTACCIHAVYFFTEYTACTLEDTSTQQVCDTLIETSSSTPHIHTRDLYKSLPADEYT</sequence>
<gene>
    <name evidence="1" type="ORF">DPMN_178427</name>
</gene>
<dbReference type="EMBL" id="JAIWYP010000009">
    <property type="protein sequence ID" value="KAH3776993.1"/>
    <property type="molecule type" value="Genomic_DNA"/>
</dbReference>
<organism evidence="1 2">
    <name type="scientific">Dreissena polymorpha</name>
    <name type="common">Zebra mussel</name>
    <name type="synonym">Mytilus polymorpha</name>
    <dbReference type="NCBI Taxonomy" id="45954"/>
    <lineage>
        <taxon>Eukaryota</taxon>
        <taxon>Metazoa</taxon>
        <taxon>Spiralia</taxon>
        <taxon>Lophotrochozoa</taxon>
        <taxon>Mollusca</taxon>
        <taxon>Bivalvia</taxon>
        <taxon>Autobranchia</taxon>
        <taxon>Heteroconchia</taxon>
        <taxon>Euheterodonta</taxon>
        <taxon>Imparidentia</taxon>
        <taxon>Neoheterodontei</taxon>
        <taxon>Myida</taxon>
        <taxon>Dreissenoidea</taxon>
        <taxon>Dreissenidae</taxon>
        <taxon>Dreissena</taxon>
    </lineage>
</organism>
<dbReference type="AlphaFoldDB" id="A0A9D4EC63"/>
<reference evidence="1" key="1">
    <citation type="journal article" date="2019" name="bioRxiv">
        <title>The Genome of the Zebra Mussel, Dreissena polymorpha: A Resource for Invasive Species Research.</title>
        <authorList>
            <person name="McCartney M.A."/>
            <person name="Auch B."/>
            <person name="Kono T."/>
            <person name="Mallez S."/>
            <person name="Zhang Y."/>
            <person name="Obille A."/>
            <person name="Becker A."/>
            <person name="Abrahante J.E."/>
            <person name="Garbe J."/>
            <person name="Badalamenti J.P."/>
            <person name="Herman A."/>
            <person name="Mangelson H."/>
            <person name="Liachko I."/>
            <person name="Sullivan S."/>
            <person name="Sone E.D."/>
            <person name="Koren S."/>
            <person name="Silverstein K.A.T."/>
            <person name="Beckman K.B."/>
            <person name="Gohl D.M."/>
        </authorList>
    </citation>
    <scope>NUCLEOTIDE SEQUENCE</scope>
    <source>
        <strain evidence="1">Duluth1</strain>
        <tissue evidence="1">Whole animal</tissue>
    </source>
</reference>
<name>A0A9D4EC63_DREPO</name>
<reference evidence="1" key="2">
    <citation type="submission" date="2020-11" db="EMBL/GenBank/DDBJ databases">
        <authorList>
            <person name="McCartney M.A."/>
            <person name="Auch B."/>
            <person name="Kono T."/>
            <person name="Mallez S."/>
            <person name="Becker A."/>
            <person name="Gohl D.M."/>
            <person name="Silverstein K.A.T."/>
            <person name="Koren S."/>
            <person name="Bechman K.B."/>
            <person name="Herman A."/>
            <person name="Abrahante J.E."/>
            <person name="Garbe J."/>
        </authorList>
    </citation>
    <scope>NUCLEOTIDE SEQUENCE</scope>
    <source>
        <strain evidence="1">Duluth1</strain>
        <tissue evidence="1">Whole animal</tissue>
    </source>
</reference>
<comment type="caution">
    <text evidence="1">The sequence shown here is derived from an EMBL/GenBank/DDBJ whole genome shotgun (WGS) entry which is preliminary data.</text>
</comment>
<dbReference type="Proteomes" id="UP000828390">
    <property type="component" value="Unassembled WGS sequence"/>
</dbReference>
<protein>
    <submittedName>
        <fullName evidence="1">Uncharacterized protein</fullName>
    </submittedName>
</protein>